<protein>
    <submittedName>
        <fullName evidence="3">Glycosyltransferase family 4 protein</fullName>
    </submittedName>
</protein>
<dbReference type="CDD" id="cd03801">
    <property type="entry name" value="GT4_PimA-like"/>
    <property type="match status" value="1"/>
</dbReference>
<dbReference type="GO" id="GO:0016757">
    <property type="term" value="F:glycosyltransferase activity"/>
    <property type="evidence" value="ECO:0007669"/>
    <property type="project" value="InterPro"/>
</dbReference>
<feature type="domain" description="Glycosyl transferase family 1" evidence="1">
    <location>
        <begin position="175"/>
        <end position="337"/>
    </location>
</feature>
<keyword evidence="4" id="KW-1185">Reference proteome</keyword>
<evidence type="ECO:0000259" key="2">
    <source>
        <dbReference type="Pfam" id="PF13439"/>
    </source>
</evidence>
<dbReference type="Proteomes" id="UP000309561">
    <property type="component" value="Unassembled WGS sequence"/>
</dbReference>
<dbReference type="InterPro" id="IPR028098">
    <property type="entry name" value="Glyco_trans_4-like_N"/>
</dbReference>
<dbReference type="InterPro" id="IPR001296">
    <property type="entry name" value="Glyco_trans_1"/>
</dbReference>
<dbReference type="RefSeq" id="WP_137013999.1">
    <property type="nucleotide sequence ID" value="NZ_SZPX01000005.1"/>
</dbReference>
<evidence type="ECO:0000313" key="3">
    <source>
        <dbReference type="EMBL" id="TKI69407.1"/>
    </source>
</evidence>
<evidence type="ECO:0000313" key="4">
    <source>
        <dbReference type="Proteomes" id="UP000309561"/>
    </source>
</evidence>
<evidence type="ECO:0000259" key="1">
    <source>
        <dbReference type="Pfam" id="PF00534"/>
    </source>
</evidence>
<accession>A0A4U2Z5C6</accession>
<name>A0A4U2Z5C6_9BACT</name>
<dbReference type="SUPFAM" id="SSF53756">
    <property type="entry name" value="UDP-Glycosyltransferase/glycogen phosphorylase"/>
    <property type="match status" value="1"/>
</dbReference>
<reference evidence="3 4" key="1">
    <citation type="submission" date="2019-04" db="EMBL/GenBank/DDBJ databases">
        <title>Sulfurimonas crateris sp. nov. a facultative anaerobic sulfur-oxidizing chemolithautotrophic bacterium isolated from a terrestrial mud vulcano.</title>
        <authorList>
            <person name="Ratnikova N.M."/>
            <person name="Slobodkin A.I."/>
            <person name="Merkel A.Y."/>
            <person name="Novikov A."/>
            <person name="Bonch-Osmolovskaya E.A."/>
            <person name="Slobodkina G.B."/>
        </authorList>
    </citation>
    <scope>NUCLEOTIDE SEQUENCE [LARGE SCALE GENOMIC DNA]</scope>
    <source>
        <strain evidence="3 4">SN118</strain>
    </source>
</reference>
<dbReference type="Pfam" id="PF00534">
    <property type="entry name" value="Glycos_transf_1"/>
    <property type="match status" value="1"/>
</dbReference>
<gene>
    <name evidence="3" type="ORF">FCU45_07800</name>
</gene>
<proteinExistence type="predicted"/>
<sequence length="363" mass="40728">MNLLILASTDTTYNSVRPEAEIYISLAKLGYNLTVMTAKNSVYSNIFMQQGINIIDAKFNKKINIKLISLIRKTIKEKKIDFIYGTNSRAISNAIIASFGLPSKLIIYRGTTGGLYRHDPSSYLNALNPRVDGVICVSEAVTKHVKKQVFDKSKKIETIYKGHDVSWYNQQPINLEEFGTNKNNFNIAFIANIRPHKGLIYVLQAAHMLADIKDLHILLIGDKVSKEPYLSQIKNSGMQERIHVTGYRNDVTNIITACDVLVHASTRKEGLPRVILESLASGTPVIASANESSLEIIEDGVNGFIVPIKDAKAIAQKIRELHDSPQTLQKLKEHAKDVIKNKLSHTQTVKKFDEYFKSFKKIS</sequence>
<dbReference type="PANTHER" id="PTHR12526">
    <property type="entry name" value="GLYCOSYLTRANSFERASE"/>
    <property type="match status" value="1"/>
</dbReference>
<dbReference type="Gene3D" id="3.40.50.2000">
    <property type="entry name" value="Glycogen Phosphorylase B"/>
    <property type="match status" value="2"/>
</dbReference>
<dbReference type="EMBL" id="SZPX01000005">
    <property type="protein sequence ID" value="TKI69407.1"/>
    <property type="molecule type" value="Genomic_DNA"/>
</dbReference>
<organism evidence="3 4">
    <name type="scientific">Sulfurimonas crateris</name>
    <dbReference type="NCBI Taxonomy" id="2574727"/>
    <lineage>
        <taxon>Bacteria</taxon>
        <taxon>Pseudomonadati</taxon>
        <taxon>Campylobacterota</taxon>
        <taxon>Epsilonproteobacteria</taxon>
        <taxon>Campylobacterales</taxon>
        <taxon>Sulfurimonadaceae</taxon>
        <taxon>Sulfurimonas</taxon>
    </lineage>
</organism>
<feature type="domain" description="Glycosyltransferase subfamily 4-like N-terminal" evidence="2">
    <location>
        <begin position="26"/>
        <end position="166"/>
    </location>
</feature>
<dbReference type="AlphaFoldDB" id="A0A4U2Z5C6"/>
<dbReference type="OrthoDB" id="9775208at2"/>
<dbReference type="Pfam" id="PF13439">
    <property type="entry name" value="Glyco_transf_4"/>
    <property type="match status" value="1"/>
</dbReference>
<keyword evidence="3" id="KW-0808">Transferase</keyword>
<comment type="caution">
    <text evidence="3">The sequence shown here is derived from an EMBL/GenBank/DDBJ whole genome shotgun (WGS) entry which is preliminary data.</text>
</comment>